<keyword evidence="1" id="KW-1185">Reference proteome</keyword>
<proteinExistence type="predicted"/>
<organism evidence="1 2">
    <name type="scientific">Panagrellus redivivus</name>
    <name type="common">Microworm</name>
    <dbReference type="NCBI Taxonomy" id="6233"/>
    <lineage>
        <taxon>Eukaryota</taxon>
        <taxon>Metazoa</taxon>
        <taxon>Ecdysozoa</taxon>
        <taxon>Nematoda</taxon>
        <taxon>Chromadorea</taxon>
        <taxon>Rhabditida</taxon>
        <taxon>Tylenchina</taxon>
        <taxon>Panagrolaimomorpha</taxon>
        <taxon>Panagrolaimoidea</taxon>
        <taxon>Panagrolaimidae</taxon>
        <taxon>Panagrellus</taxon>
    </lineage>
</organism>
<name>A0A7E4VX95_PANRE</name>
<evidence type="ECO:0000313" key="1">
    <source>
        <dbReference type="Proteomes" id="UP000492821"/>
    </source>
</evidence>
<accession>A0A7E4VX95</accession>
<evidence type="ECO:0000313" key="2">
    <source>
        <dbReference type="WBParaSite" id="Pan_g4299.t1"/>
    </source>
</evidence>
<dbReference type="AlphaFoldDB" id="A0A7E4VX95"/>
<dbReference type="Proteomes" id="UP000492821">
    <property type="component" value="Unassembled WGS sequence"/>
</dbReference>
<reference evidence="1" key="1">
    <citation type="journal article" date="2013" name="Genetics">
        <title>The draft genome and transcriptome of Panagrellus redivivus are shaped by the harsh demands of a free-living lifestyle.</title>
        <authorList>
            <person name="Srinivasan J."/>
            <person name="Dillman A.R."/>
            <person name="Macchietto M.G."/>
            <person name="Heikkinen L."/>
            <person name="Lakso M."/>
            <person name="Fracchia K.M."/>
            <person name="Antoshechkin I."/>
            <person name="Mortazavi A."/>
            <person name="Wong G."/>
            <person name="Sternberg P.W."/>
        </authorList>
    </citation>
    <scope>NUCLEOTIDE SEQUENCE [LARGE SCALE GENOMIC DNA]</scope>
    <source>
        <strain evidence="1">MT8872</strain>
    </source>
</reference>
<reference evidence="2" key="2">
    <citation type="submission" date="2020-10" db="UniProtKB">
        <authorList>
            <consortium name="WormBaseParasite"/>
        </authorList>
    </citation>
    <scope>IDENTIFICATION</scope>
</reference>
<dbReference type="WBParaSite" id="Pan_g4299.t1">
    <property type="protein sequence ID" value="Pan_g4299.t1"/>
    <property type="gene ID" value="Pan_g4299"/>
</dbReference>
<sequence length="245" mass="28389">MRRSPIMYPLSTYSYSFQRRLRELASPIEAYNLQVADIDETIHLSPRVQLTTFDTLEVSTKSTSDGMHVRLLNSDEPNCQLHPTMLFNIKRLIINKNRDLTQLASLKLEKRIIPKNDVTVLINKCVVDKKFLKMLKSWIAESNCTYFAIDYCVFTKEVTVGLMDNLFASVKRIQHFHNSYRGHYLADLCSVLIREPSVDSKLEEYYNKQGEMFLDANLNLTLKDAISLWNYNKASCLFGKNKVSK</sequence>
<protein>
    <submittedName>
        <fullName evidence="2">FBA_2 domain-containing protein</fullName>
    </submittedName>
</protein>